<dbReference type="InterPro" id="IPR051660">
    <property type="entry name" value="BPI_fold-BPI/LBP"/>
</dbReference>
<dbReference type="RefSeq" id="XP_072852598.1">
    <property type="nucleotide sequence ID" value="XM_072996497.1"/>
</dbReference>
<evidence type="ECO:0000313" key="3">
    <source>
        <dbReference type="RefSeq" id="XP_072852598.1"/>
    </source>
</evidence>
<sequence>MSNSLSVAKTSLTESHILEELAEAATKNQGGTKAIKGIKGLKVKDIKRPNITISFHPEKGICLSVATEVTIAGKSFIGGTMEITLRSKMKTESNLKVSPEKHLIFEVNKCGVELLSCKTNLPSSMLPKIVNKFLNSTLAKVLPGMMCPAADKVVSIMAVRIEDMFVVNEIGDHGTMQYELDGLPDLDGEWIGLCLRPIFYDKDGKEKEISKEPPLSDDLPEKKEGSNEIILPVNILNALMELFTDDFSCEVTGADSPLLTVNKLAEILPSIKDTLPPSGKVKVEIRPEEPPKFSLAEGKSSLVIFPKVDILIHDTGRSILSFQMTHEWLTKFAVDDEKLKIEAYEVRTSDVRDFSPSVDEADVEALKGYMEDIVSSVCLPNVNKIMADNKMALPNMMGATYSECETSITSVKDALAFDVTPKDLPMDLVALADKFSHIQKKHHY</sequence>
<protein>
    <submittedName>
        <fullName evidence="3">BPI fold-containing family B member 6</fullName>
    </submittedName>
</protein>
<evidence type="ECO:0000313" key="2">
    <source>
        <dbReference type="Proteomes" id="UP001652642"/>
    </source>
</evidence>
<dbReference type="InterPro" id="IPR017942">
    <property type="entry name" value="Lipid-bd_serum_glycop_N"/>
</dbReference>
<proteinExistence type="predicted"/>
<feature type="domain" description="Lipid-binding serum glycoprotein N-terminal" evidence="1">
    <location>
        <begin position="4"/>
        <end position="155"/>
    </location>
</feature>
<keyword evidence="2" id="KW-1185">Reference proteome</keyword>
<dbReference type="Proteomes" id="UP001652642">
    <property type="component" value="Chromosome 4"/>
</dbReference>
<dbReference type="SUPFAM" id="SSF55394">
    <property type="entry name" value="Bactericidal permeability-increasing protein, BPI"/>
    <property type="match status" value="2"/>
</dbReference>
<evidence type="ECO:0000259" key="1">
    <source>
        <dbReference type="Pfam" id="PF01273"/>
    </source>
</evidence>
<reference evidence="3" key="1">
    <citation type="submission" date="2025-08" db="UniProtKB">
        <authorList>
            <consortium name="RefSeq"/>
        </authorList>
    </citation>
    <scope>IDENTIFICATION</scope>
</reference>
<dbReference type="Gene3D" id="3.15.20.10">
    <property type="entry name" value="Bactericidal permeability-increasing protein, domain 2"/>
    <property type="match status" value="1"/>
</dbReference>
<dbReference type="Pfam" id="PF01273">
    <property type="entry name" value="LBP_BPI_CETP"/>
    <property type="match status" value="1"/>
</dbReference>
<accession>A0ABM5G4L5</accession>
<dbReference type="InterPro" id="IPR017943">
    <property type="entry name" value="Bactericidal_perm-incr_a/b_dom"/>
</dbReference>
<dbReference type="Gene3D" id="3.15.10.10">
    <property type="entry name" value="Bactericidal permeability-increasing protein, domain 1"/>
    <property type="match status" value="1"/>
</dbReference>
<dbReference type="PANTHER" id="PTHR46019:SF2">
    <property type="entry name" value="BPI FOLD-CONTAINING FAMILY B MEMBER 6"/>
    <property type="match status" value="1"/>
</dbReference>
<name>A0ABM5G4L5_9SAUR</name>
<gene>
    <name evidence="3" type="primary">BPIFB6</name>
</gene>
<dbReference type="PANTHER" id="PTHR46019">
    <property type="entry name" value="BPI FOLD-CONTAINING FAMILY B MEMBER 4-RELATED"/>
    <property type="match status" value="1"/>
</dbReference>
<dbReference type="GeneID" id="110090904"/>
<organism evidence="2 3">
    <name type="scientific">Pogona vitticeps</name>
    <name type="common">central bearded dragon</name>
    <dbReference type="NCBI Taxonomy" id="103695"/>
    <lineage>
        <taxon>Eukaryota</taxon>
        <taxon>Metazoa</taxon>
        <taxon>Chordata</taxon>
        <taxon>Craniata</taxon>
        <taxon>Vertebrata</taxon>
        <taxon>Euteleostomi</taxon>
        <taxon>Lepidosauria</taxon>
        <taxon>Squamata</taxon>
        <taxon>Bifurcata</taxon>
        <taxon>Unidentata</taxon>
        <taxon>Episquamata</taxon>
        <taxon>Toxicofera</taxon>
        <taxon>Iguania</taxon>
        <taxon>Acrodonta</taxon>
        <taxon>Agamidae</taxon>
        <taxon>Amphibolurinae</taxon>
        <taxon>Pogona</taxon>
    </lineage>
</organism>